<dbReference type="GO" id="GO:0005509">
    <property type="term" value="F:calcium ion binding"/>
    <property type="evidence" value="ECO:0007669"/>
    <property type="project" value="InterPro"/>
</dbReference>
<feature type="compositionally biased region" description="Low complexity" evidence="7">
    <location>
        <begin position="11"/>
        <end position="25"/>
    </location>
</feature>
<dbReference type="GO" id="GO:0004359">
    <property type="term" value="F:glutaminase activity"/>
    <property type="evidence" value="ECO:0007669"/>
    <property type="project" value="UniProtKB-EC"/>
</dbReference>
<dbReference type="SMART" id="SM00054">
    <property type="entry name" value="EFh"/>
    <property type="match status" value="1"/>
</dbReference>
<dbReference type="GeneID" id="68103932"/>
<dbReference type="PROSITE" id="PS00018">
    <property type="entry name" value="EF_HAND_1"/>
    <property type="match status" value="1"/>
</dbReference>
<accession>A0AA88KP34</accession>
<dbReference type="InterPro" id="IPR015868">
    <property type="entry name" value="Glutaminase"/>
</dbReference>
<feature type="domain" description="EF-hand" evidence="8">
    <location>
        <begin position="62"/>
        <end position="97"/>
    </location>
</feature>
<dbReference type="SUPFAM" id="SSF56601">
    <property type="entry name" value="beta-lactamase/transpeptidase-like"/>
    <property type="match status" value="1"/>
</dbReference>
<dbReference type="GO" id="GO:0006537">
    <property type="term" value="P:glutamate biosynthetic process"/>
    <property type="evidence" value="ECO:0007669"/>
    <property type="project" value="TreeGrafter"/>
</dbReference>
<dbReference type="InterPro" id="IPR018247">
    <property type="entry name" value="EF_Hand_1_Ca_BS"/>
</dbReference>
<evidence type="ECO:0000256" key="5">
    <source>
        <dbReference type="ARBA" id="ARBA00022837"/>
    </source>
</evidence>
<comment type="similarity">
    <text evidence="1">Belongs to the glutaminase family.</text>
</comment>
<evidence type="ECO:0000256" key="2">
    <source>
        <dbReference type="ARBA" id="ARBA00011881"/>
    </source>
</evidence>
<evidence type="ECO:0000256" key="1">
    <source>
        <dbReference type="ARBA" id="ARBA00011076"/>
    </source>
</evidence>
<evidence type="ECO:0000313" key="9">
    <source>
        <dbReference type="EMBL" id="KAG2392753.1"/>
    </source>
</evidence>
<evidence type="ECO:0000256" key="6">
    <source>
        <dbReference type="ARBA" id="ARBA00049534"/>
    </source>
</evidence>
<dbReference type="RefSeq" id="XP_044554647.1">
    <property type="nucleotide sequence ID" value="XM_044687137.1"/>
</dbReference>
<comment type="catalytic activity">
    <reaction evidence="6">
        <text>L-glutamine + H2O = L-glutamate + NH4(+)</text>
        <dbReference type="Rhea" id="RHEA:15889"/>
        <dbReference type="ChEBI" id="CHEBI:15377"/>
        <dbReference type="ChEBI" id="CHEBI:28938"/>
        <dbReference type="ChEBI" id="CHEBI:29985"/>
        <dbReference type="ChEBI" id="CHEBI:58359"/>
        <dbReference type="EC" id="3.5.1.2"/>
    </reaction>
</comment>
<reference evidence="9 10" key="1">
    <citation type="journal article" date="2018" name="BMC Genomics">
        <title>The genome of Naegleria lovaniensis, the basis for a comparative approach to unravel pathogenicity factors of the human pathogenic amoeba N. fowleri.</title>
        <authorList>
            <person name="Liechti N."/>
            <person name="Schurch N."/>
            <person name="Bruggmann R."/>
            <person name="Wittwer M."/>
        </authorList>
    </citation>
    <scope>NUCLEOTIDE SEQUENCE [LARGE SCALE GENOMIC DNA]</scope>
    <source>
        <strain evidence="9 10">ATCC 30569</strain>
    </source>
</reference>
<gene>
    <name evidence="9" type="ORF">C9374_011478</name>
</gene>
<evidence type="ECO:0000256" key="3">
    <source>
        <dbReference type="ARBA" id="ARBA00012918"/>
    </source>
</evidence>
<name>A0AA88KP34_NAELO</name>
<evidence type="ECO:0000259" key="8">
    <source>
        <dbReference type="PROSITE" id="PS50222"/>
    </source>
</evidence>
<dbReference type="EMBL" id="PYSW02000004">
    <property type="protein sequence ID" value="KAG2392753.1"/>
    <property type="molecule type" value="Genomic_DNA"/>
</dbReference>
<dbReference type="CDD" id="cd00051">
    <property type="entry name" value="EFh"/>
    <property type="match status" value="1"/>
</dbReference>
<dbReference type="Pfam" id="PF04960">
    <property type="entry name" value="Glutaminase"/>
    <property type="match status" value="1"/>
</dbReference>
<dbReference type="EC" id="3.5.1.2" evidence="3"/>
<dbReference type="PANTHER" id="PTHR12544:SF29">
    <property type="entry name" value="GLUTAMINASE"/>
    <property type="match status" value="1"/>
</dbReference>
<dbReference type="Gene3D" id="3.40.710.10">
    <property type="entry name" value="DD-peptidase/beta-lactamase superfamily"/>
    <property type="match status" value="1"/>
</dbReference>
<keyword evidence="5" id="KW-0106">Calcium</keyword>
<dbReference type="InterPro" id="IPR012338">
    <property type="entry name" value="Beta-lactam/transpept-like"/>
</dbReference>
<organism evidence="9 10">
    <name type="scientific">Naegleria lovaniensis</name>
    <name type="common">Amoeba</name>
    <dbReference type="NCBI Taxonomy" id="51637"/>
    <lineage>
        <taxon>Eukaryota</taxon>
        <taxon>Discoba</taxon>
        <taxon>Heterolobosea</taxon>
        <taxon>Tetramitia</taxon>
        <taxon>Eutetramitia</taxon>
        <taxon>Vahlkampfiidae</taxon>
        <taxon>Naegleria</taxon>
    </lineage>
</organism>
<dbReference type="Gene3D" id="1.10.238.10">
    <property type="entry name" value="EF-hand"/>
    <property type="match status" value="1"/>
</dbReference>
<dbReference type="SUPFAM" id="SSF47473">
    <property type="entry name" value="EF-hand"/>
    <property type="match status" value="1"/>
</dbReference>
<evidence type="ECO:0000256" key="4">
    <source>
        <dbReference type="ARBA" id="ARBA00022801"/>
    </source>
</evidence>
<keyword evidence="10" id="KW-1185">Reference proteome</keyword>
<evidence type="ECO:0000313" key="10">
    <source>
        <dbReference type="Proteomes" id="UP000816034"/>
    </source>
</evidence>
<sequence>MIPQENNELGSSSQASSSSQQSNSNTIVGESGTLRASLSSSNLLSMLQPSQRFETLEDIVNRKKQELKTKFEEIDLDKDGFITQEDLKRYLSKFGFSRCPIICHGGRMTFVEFTQWMTSDKPNILQKSFTGQLAIPNFQDFCKDLSKMFALVHQNDKGILPDYIPELANADPSLFGLSLCSVDGQVAHFGNGTKKVFTLQHCVLPILYCLAREQGADLHQFIGREPSGLKFNAFSLNEEKKPHNPFVSTGGLVCASQIQPKNSSSKRFTNIYQFIQKMAGCPTTLDSNEDSSQISYSQCTYLSEKEHNDRNRALVYFMRSNGVKGITQDDGCDINDVLDFYVQTNSISCTTRELSIIASTLANSGICPITGERCINDIHTVRDCLSLLYSCGMYDYSGTWAFTVGLPAKSGVSGCLMIIVPNVCGMAIYSPLVDKKGHSVRAVEICQMMSRKYNLSIFGGLMSGKLYNRKHNVFQ</sequence>
<feature type="compositionally biased region" description="Polar residues" evidence="7">
    <location>
        <begin position="1"/>
        <end position="10"/>
    </location>
</feature>
<dbReference type="Proteomes" id="UP000816034">
    <property type="component" value="Unassembled WGS sequence"/>
</dbReference>
<dbReference type="PROSITE" id="PS50222">
    <property type="entry name" value="EF_HAND_2"/>
    <property type="match status" value="1"/>
</dbReference>
<comment type="subunit">
    <text evidence="2">Homotetramer.</text>
</comment>
<dbReference type="PANTHER" id="PTHR12544">
    <property type="entry name" value="GLUTAMINASE"/>
    <property type="match status" value="1"/>
</dbReference>
<dbReference type="AlphaFoldDB" id="A0AA88KP34"/>
<proteinExistence type="inferred from homology"/>
<protein>
    <recommendedName>
        <fullName evidence="3">glutaminase</fullName>
        <ecNumber evidence="3">3.5.1.2</ecNumber>
    </recommendedName>
</protein>
<keyword evidence="4" id="KW-0378">Hydrolase</keyword>
<comment type="caution">
    <text evidence="9">The sequence shown here is derived from an EMBL/GenBank/DDBJ whole genome shotgun (WGS) entry which is preliminary data.</text>
</comment>
<dbReference type="GO" id="GO:0006543">
    <property type="term" value="P:L-glutamine catabolic process"/>
    <property type="evidence" value="ECO:0007669"/>
    <property type="project" value="TreeGrafter"/>
</dbReference>
<evidence type="ECO:0000256" key="7">
    <source>
        <dbReference type="SAM" id="MobiDB-lite"/>
    </source>
</evidence>
<dbReference type="InterPro" id="IPR011992">
    <property type="entry name" value="EF-hand-dom_pair"/>
</dbReference>
<dbReference type="InterPro" id="IPR002048">
    <property type="entry name" value="EF_hand_dom"/>
</dbReference>
<feature type="region of interest" description="Disordered" evidence="7">
    <location>
        <begin position="1"/>
        <end position="29"/>
    </location>
</feature>